<comment type="caution">
    <text evidence="2">The sequence shown here is derived from an EMBL/GenBank/DDBJ whole genome shotgun (WGS) entry which is preliminary data.</text>
</comment>
<evidence type="ECO:0000313" key="3">
    <source>
        <dbReference type="Proteomes" id="UP001446871"/>
    </source>
</evidence>
<proteinExistence type="predicted"/>
<accession>A0ABR1VN76</accession>
<protein>
    <recommendedName>
        <fullName evidence="4">Secreted protein</fullName>
    </recommendedName>
</protein>
<keyword evidence="3" id="KW-1185">Reference proteome</keyword>
<dbReference type="Pfam" id="PF19373">
    <property type="entry name" value="DUF5948"/>
    <property type="match status" value="1"/>
</dbReference>
<evidence type="ECO:0000313" key="2">
    <source>
        <dbReference type="EMBL" id="KAK8072706.1"/>
    </source>
</evidence>
<dbReference type="InterPro" id="IPR045992">
    <property type="entry name" value="DUF5948"/>
</dbReference>
<dbReference type="Proteomes" id="UP001446871">
    <property type="component" value="Unassembled WGS sequence"/>
</dbReference>
<name>A0ABR1VN76_9PEZI</name>
<sequence>MKLAIFTILLGSTSVLAGCNCKCQDPSGTGPQWNDLTQRACGTQLPGENGACALNKQYHGDQHHQVGTSQDVARPDRSIKRNHELTHHHNQCSSSFCCIDSGGFNDWCKANGAPGAYCW</sequence>
<keyword evidence="1" id="KW-0732">Signal</keyword>
<dbReference type="PROSITE" id="PS51257">
    <property type="entry name" value="PROKAR_LIPOPROTEIN"/>
    <property type="match status" value="1"/>
</dbReference>
<organism evidence="2 3">
    <name type="scientific">Apiospora saccharicola</name>
    <dbReference type="NCBI Taxonomy" id="335842"/>
    <lineage>
        <taxon>Eukaryota</taxon>
        <taxon>Fungi</taxon>
        <taxon>Dikarya</taxon>
        <taxon>Ascomycota</taxon>
        <taxon>Pezizomycotina</taxon>
        <taxon>Sordariomycetes</taxon>
        <taxon>Xylariomycetidae</taxon>
        <taxon>Amphisphaeriales</taxon>
        <taxon>Apiosporaceae</taxon>
        <taxon>Apiospora</taxon>
    </lineage>
</organism>
<reference evidence="2 3" key="1">
    <citation type="submission" date="2023-01" db="EMBL/GenBank/DDBJ databases">
        <title>Analysis of 21 Apiospora genomes using comparative genomics revels a genus with tremendous synthesis potential of carbohydrate active enzymes and secondary metabolites.</title>
        <authorList>
            <person name="Sorensen T."/>
        </authorList>
    </citation>
    <scope>NUCLEOTIDE SEQUENCE [LARGE SCALE GENOMIC DNA]</scope>
    <source>
        <strain evidence="2 3">CBS 83171</strain>
    </source>
</reference>
<evidence type="ECO:0000256" key="1">
    <source>
        <dbReference type="SAM" id="SignalP"/>
    </source>
</evidence>
<dbReference type="EMBL" id="JAQQWM010000003">
    <property type="protein sequence ID" value="KAK8072706.1"/>
    <property type="molecule type" value="Genomic_DNA"/>
</dbReference>
<feature type="chain" id="PRO_5045672949" description="Secreted protein" evidence="1">
    <location>
        <begin position="18"/>
        <end position="119"/>
    </location>
</feature>
<feature type="signal peptide" evidence="1">
    <location>
        <begin position="1"/>
        <end position="17"/>
    </location>
</feature>
<gene>
    <name evidence="2" type="ORF">PG996_006054</name>
</gene>
<evidence type="ECO:0008006" key="4">
    <source>
        <dbReference type="Google" id="ProtNLM"/>
    </source>
</evidence>